<dbReference type="InterPro" id="IPR058841">
    <property type="entry name" value="HTH_76"/>
</dbReference>
<keyword evidence="5" id="KW-1185">Reference proteome</keyword>
<evidence type="ECO:0000313" key="4">
    <source>
        <dbReference type="EMBL" id="CAG8726675.1"/>
    </source>
</evidence>
<organism evidence="4 5">
    <name type="scientific">Gigaspora margarita</name>
    <dbReference type="NCBI Taxonomy" id="4874"/>
    <lineage>
        <taxon>Eukaryota</taxon>
        <taxon>Fungi</taxon>
        <taxon>Fungi incertae sedis</taxon>
        <taxon>Mucoromycota</taxon>
        <taxon>Glomeromycotina</taxon>
        <taxon>Glomeromycetes</taxon>
        <taxon>Diversisporales</taxon>
        <taxon>Gigasporaceae</taxon>
        <taxon>Gigaspora</taxon>
    </lineage>
</organism>
<sequence length="171" mass="20079">MTSENINQVFITFEQYDFDKDQEFQWEDGLYGEKMGQTPIKAGLPSILASYQDKSQEELDKLQEKAKWFYFSKVVQKFDYNEYLAWKSNKSSVFELSNNQNTSRQDVKTDDAPQYSRTFQQLAEMIRTNQPIPGIKNIPDEINRGTPSTSIIKPRPKPWEKRKEEDTSETI</sequence>
<dbReference type="Proteomes" id="UP000789901">
    <property type="component" value="Unassembled WGS sequence"/>
</dbReference>
<accession>A0ABN7V3P2</accession>
<name>A0ABN7V3P2_GIGMA</name>
<proteinExistence type="predicted"/>
<dbReference type="Pfam" id="PF17733">
    <property type="entry name" value="KPWE_dom"/>
    <property type="match status" value="1"/>
</dbReference>
<protein>
    <submittedName>
        <fullName evidence="4">2149_t:CDS:1</fullName>
    </submittedName>
</protein>
<gene>
    <name evidence="4" type="ORF">GMARGA_LOCUS13991</name>
</gene>
<dbReference type="PANTHER" id="PTHR36855">
    <property type="entry name" value="CHROMOSOME 10, WHOLE GENOME SHOTGUN SEQUENCE"/>
    <property type="match status" value="1"/>
</dbReference>
<feature type="region of interest" description="Disordered" evidence="1">
    <location>
        <begin position="131"/>
        <end position="171"/>
    </location>
</feature>
<dbReference type="PANTHER" id="PTHR36855:SF1">
    <property type="entry name" value="PEROXISOME MEMBRANE ANCHOR PROTEIN PEX14P N-TERMINAL DOMAIN-CONTAINING PROTEIN"/>
    <property type="match status" value="1"/>
</dbReference>
<feature type="domain" description="Peroxisomal membrane protein PEX14-like KPWE" evidence="2">
    <location>
        <begin position="114"/>
        <end position="161"/>
    </location>
</feature>
<comment type="caution">
    <text evidence="4">The sequence shown here is derived from an EMBL/GenBank/DDBJ whole genome shotgun (WGS) entry which is preliminary data.</text>
</comment>
<reference evidence="4 5" key="1">
    <citation type="submission" date="2021-06" db="EMBL/GenBank/DDBJ databases">
        <authorList>
            <person name="Kallberg Y."/>
            <person name="Tangrot J."/>
            <person name="Rosling A."/>
        </authorList>
    </citation>
    <scope>NUCLEOTIDE SEQUENCE [LARGE SCALE GENOMIC DNA]</scope>
    <source>
        <strain evidence="4 5">120-4 pot B 10/14</strain>
    </source>
</reference>
<evidence type="ECO:0000256" key="1">
    <source>
        <dbReference type="SAM" id="MobiDB-lite"/>
    </source>
</evidence>
<dbReference type="InterPro" id="IPR040554">
    <property type="entry name" value="KPWE_PEX14_dom"/>
</dbReference>
<dbReference type="EMBL" id="CAJVQB010009100">
    <property type="protein sequence ID" value="CAG8726675.1"/>
    <property type="molecule type" value="Genomic_DNA"/>
</dbReference>
<feature type="domain" description="PEX14-like helix-turn-helix" evidence="3">
    <location>
        <begin position="42"/>
        <end position="90"/>
    </location>
</feature>
<evidence type="ECO:0000313" key="5">
    <source>
        <dbReference type="Proteomes" id="UP000789901"/>
    </source>
</evidence>
<dbReference type="Pfam" id="PF25871">
    <property type="entry name" value="HTH_76"/>
    <property type="match status" value="1"/>
</dbReference>
<evidence type="ECO:0000259" key="3">
    <source>
        <dbReference type="Pfam" id="PF25871"/>
    </source>
</evidence>
<evidence type="ECO:0000259" key="2">
    <source>
        <dbReference type="Pfam" id="PF17733"/>
    </source>
</evidence>